<dbReference type="RefSeq" id="WP_157566449.1">
    <property type="nucleotide sequence ID" value="NZ_WPIK01000007.1"/>
</dbReference>
<dbReference type="InterPro" id="IPR012675">
    <property type="entry name" value="Beta-grasp_dom_sf"/>
</dbReference>
<dbReference type="EMBL" id="WPIK01000007">
    <property type="protein sequence ID" value="MVN21808.1"/>
    <property type="molecule type" value="Genomic_DNA"/>
</dbReference>
<dbReference type="Proteomes" id="UP000462014">
    <property type="component" value="Unassembled WGS sequence"/>
</dbReference>
<dbReference type="Pfam" id="PF02597">
    <property type="entry name" value="ThiS"/>
    <property type="match status" value="1"/>
</dbReference>
<gene>
    <name evidence="1" type="ORF">GO621_09685</name>
</gene>
<dbReference type="Gene3D" id="3.10.20.30">
    <property type="match status" value="1"/>
</dbReference>
<name>A0A7K1SX46_9SPHI</name>
<organism evidence="1 2">
    <name type="scientific">Mucilaginibacter arboris</name>
    <dbReference type="NCBI Taxonomy" id="2682090"/>
    <lineage>
        <taxon>Bacteria</taxon>
        <taxon>Pseudomonadati</taxon>
        <taxon>Bacteroidota</taxon>
        <taxon>Sphingobacteriia</taxon>
        <taxon>Sphingobacteriales</taxon>
        <taxon>Sphingobacteriaceae</taxon>
        <taxon>Mucilaginibacter</taxon>
    </lineage>
</organism>
<proteinExistence type="predicted"/>
<keyword evidence="2" id="KW-1185">Reference proteome</keyword>
<evidence type="ECO:0000313" key="1">
    <source>
        <dbReference type="EMBL" id="MVN21808.1"/>
    </source>
</evidence>
<evidence type="ECO:0000313" key="2">
    <source>
        <dbReference type="Proteomes" id="UP000462014"/>
    </source>
</evidence>
<dbReference type="InterPro" id="IPR016155">
    <property type="entry name" value="Mopterin_synth/thiamin_S_b"/>
</dbReference>
<dbReference type="CDD" id="cd00754">
    <property type="entry name" value="Ubl_MoaD"/>
    <property type="match status" value="1"/>
</dbReference>
<dbReference type="AlphaFoldDB" id="A0A7K1SX46"/>
<protein>
    <recommendedName>
        <fullName evidence="3">Molybdopterin synthase sulfur carrier subunit</fullName>
    </recommendedName>
</protein>
<comment type="caution">
    <text evidence="1">The sequence shown here is derived from an EMBL/GenBank/DDBJ whole genome shotgun (WGS) entry which is preliminary data.</text>
</comment>
<reference evidence="1 2" key="1">
    <citation type="submission" date="2019-12" db="EMBL/GenBank/DDBJ databases">
        <title>Mucilaginibacter sp. HMF7410 genome sequencing and assembly.</title>
        <authorList>
            <person name="Kang H."/>
            <person name="Cha I."/>
            <person name="Kim H."/>
            <person name="Joh K."/>
        </authorList>
    </citation>
    <scope>NUCLEOTIDE SEQUENCE [LARGE SCALE GENOMIC DNA]</scope>
    <source>
        <strain evidence="1 2">HMF7410</strain>
    </source>
</reference>
<sequence>MTIQVFAVLKDYFDKEFEIAGDLKNIAALKQELAVQNPQAANVLDLCRFAVHDEFVDPDYPITTNDTICIIPPSSGG</sequence>
<dbReference type="InterPro" id="IPR003749">
    <property type="entry name" value="ThiS/MoaD-like"/>
</dbReference>
<dbReference type="SUPFAM" id="SSF54285">
    <property type="entry name" value="MoaD/ThiS"/>
    <property type="match status" value="1"/>
</dbReference>
<accession>A0A7K1SX46</accession>
<evidence type="ECO:0008006" key="3">
    <source>
        <dbReference type="Google" id="ProtNLM"/>
    </source>
</evidence>